<feature type="domain" description="ABC transmembrane type-1" evidence="8">
    <location>
        <begin position="65"/>
        <end position="243"/>
    </location>
</feature>
<dbReference type="RefSeq" id="WP_158027606.1">
    <property type="nucleotide sequence ID" value="NZ_BMHG01000001.1"/>
</dbReference>
<evidence type="ECO:0000256" key="7">
    <source>
        <dbReference type="RuleBase" id="RU363032"/>
    </source>
</evidence>
<reference evidence="9 10" key="1">
    <citation type="submission" date="2019-09" db="EMBL/GenBank/DDBJ databases">
        <title>Phylogeny of genus Pseudoclavibacter and closely related genus.</title>
        <authorList>
            <person name="Li Y."/>
        </authorList>
    </citation>
    <scope>NUCLEOTIDE SEQUENCE [LARGE SCALE GENOMIC DNA]</scope>
    <source>
        <strain evidence="9 10">EGI 60007</strain>
    </source>
</reference>
<feature type="transmembrane region" description="Helical" evidence="7">
    <location>
        <begin position="224"/>
        <end position="248"/>
    </location>
</feature>
<feature type="transmembrane region" description="Helical" evidence="7">
    <location>
        <begin position="130"/>
        <end position="150"/>
    </location>
</feature>
<comment type="caution">
    <text evidence="9">The sequence shown here is derived from an EMBL/GenBank/DDBJ whole genome shotgun (WGS) entry which is preliminary data.</text>
</comment>
<keyword evidence="2 7" id="KW-0813">Transport</keyword>
<dbReference type="InterPro" id="IPR035906">
    <property type="entry name" value="MetI-like_sf"/>
</dbReference>
<dbReference type="GO" id="GO:0055085">
    <property type="term" value="P:transmembrane transport"/>
    <property type="evidence" value="ECO:0007669"/>
    <property type="project" value="InterPro"/>
</dbReference>
<dbReference type="PANTHER" id="PTHR30151">
    <property type="entry name" value="ALKANE SULFONATE ABC TRANSPORTER-RELATED, MEMBRANE SUBUNIT"/>
    <property type="match status" value="1"/>
</dbReference>
<proteinExistence type="inferred from homology"/>
<evidence type="ECO:0000313" key="9">
    <source>
        <dbReference type="EMBL" id="KAB1649044.1"/>
    </source>
</evidence>
<dbReference type="OrthoDB" id="3515028at2"/>
<keyword evidence="4 7" id="KW-0812">Transmembrane</keyword>
<dbReference type="PROSITE" id="PS50928">
    <property type="entry name" value="ABC_TM1"/>
    <property type="match status" value="1"/>
</dbReference>
<keyword evidence="5 7" id="KW-1133">Transmembrane helix</keyword>
<evidence type="ECO:0000256" key="5">
    <source>
        <dbReference type="ARBA" id="ARBA00022989"/>
    </source>
</evidence>
<dbReference type="AlphaFoldDB" id="A0A6H9WRV9"/>
<gene>
    <name evidence="9" type="ORF">F8O04_01800</name>
</gene>
<evidence type="ECO:0000256" key="3">
    <source>
        <dbReference type="ARBA" id="ARBA00022475"/>
    </source>
</evidence>
<dbReference type="Gene3D" id="1.10.3720.10">
    <property type="entry name" value="MetI-like"/>
    <property type="match status" value="1"/>
</dbReference>
<dbReference type="EMBL" id="WBJY01000001">
    <property type="protein sequence ID" value="KAB1649044.1"/>
    <property type="molecule type" value="Genomic_DNA"/>
</dbReference>
<evidence type="ECO:0000256" key="4">
    <source>
        <dbReference type="ARBA" id="ARBA00022692"/>
    </source>
</evidence>
<evidence type="ECO:0000256" key="1">
    <source>
        <dbReference type="ARBA" id="ARBA00004651"/>
    </source>
</evidence>
<keyword evidence="6 7" id="KW-0472">Membrane</keyword>
<organism evidence="9 10">
    <name type="scientific">Pseudoclavibacter endophyticus</name>
    <dbReference type="NCBI Taxonomy" id="1778590"/>
    <lineage>
        <taxon>Bacteria</taxon>
        <taxon>Bacillati</taxon>
        <taxon>Actinomycetota</taxon>
        <taxon>Actinomycetes</taxon>
        <taxon>Micrococcales</taxon>
        <taxon>Microbacteriaceae</taxon>
        <taxon>Pseudoclavibacter</taxon>
    </lineage>
</organism>
<dbReference type="SUPFAM" id="SSF161098">
    <property type="entry name" value="MetI-like"/>
    <property type="match status" value="1"/>
</dbReference>
<dbReference type="CDD" id="cd06261">
    <property type="entry name" value="TM_PBP2"/>
    <property type="match status" value="1"/>
</dbReference>
<dbReference type="InterPro" id="IPR000515">
    <property type="entry name" value="MetI-like"/>
</dbReference>
<sequence>MAEATKSFADRARVLAPVGLGIVVLVIWQSASLLGLVPQQFLPSPIDLADRLWGDLARGELLAYAWVTLGEAITGSLIAVCIAVPVGYLVARIAIVDYALTPYVAASQAVPAIALAPLLVLWVGYGLFPIAILCAITAFFPMLITTSLGVRGLPQDVLEAARLDGANAWQSLWHIEAPLALPSVLAGVRGGAALSITGAVVGEFTMGGNGLGMLLTLYQGANDVVGLFSTLTVLVVLAVSLFTVLRLLEAWVVWRQNRSRGRTSDAITASIPVVGR</sequence>
<feature type="transmembrane region" description="Helical" evidence="7">
    <location>
        <begin position="12"/>
        <end position="31"/>
    </location>
</feature>
<protein>
    <submittedName>
        <fullName evidence="9">ABC transporter permease</fullName>
    </submittedName>
</protein>
<dbReference type="PANTHER" id="PTHR30151:SF20">
    <property type="entry name" value="ABC TRANSPORTER PERMEASE PROTEIN HI_0355-RELATED"/>
    <property type="match status" value="1"/>
</dbReference>
<comment type="subcellular location">
    <subcellularLocation>
        <location evidence="1 7">Cell membrane</location>
        <topology evidence="1 7">Multi-pass membrane protein</topology>
    </subcellularLocation>
</comment>
<keyword evidence="10" id="KW-1185">Reference proteome</keyword>
<dbReference type="Proteomes" id="UP000431744">
    <property type="component" value="Unassembled WGS sequence"/>
</dbReference>
<feature type="transmembrane region" description="Helical" evidence="7">
    <location>
        <begin position="63"/>
        <end position="91"/>
    </location>
</feature>
<accession>A0A6H9WRV9</accession>
<name>A0A6H9WRV9_9MICO</name>
<dbReference type="Pfam" id="PF00528">
    <property type="entry name" value="BPD_transp_1"/>
    <property type="match status" value="1"/>
</dbReference>
<evidence type="ECO:0000313" key="10">
    <source>
        <dbReference type="Proteomes" id="UP000431744"/>
    </source>
</evidence>
<evidence type="ECO:0000256" key="6">
    <source>
        <dbReference type="ARBA" id="ARBA00023136"/>
    </source>
</evidence>
<dbReference type="GO" id="GO:0005886">
    <property type="term" value="C:plasma membrane"/>
    <property type="evidence" value="ECO:0007669"/>
    <property type="project" value="UniProtKB-SubCell"/>
</dbReference>
<comment type="similarity">
    <text evidence="7">Belongs to the binding-protein-dependent transport system permease family.</text>
</comment>
<evidence type="ECO:0000259" key="8">
    <source>
        <dbReference type="PROSITE" id="PS50928"/>
    </source>
</evidence>
<feature type="transmembrane region" description="Helical" evidence="7">
    <location>
        <begin position="103"/>
        <end position="124"/>
    </location>
</feature>
<keyword evidence="3" id="KW-1003">Cell membrane</keyword>
<evidence type="ECO:0000256" key="2">
    <source>
        <dbReference type="ARBA" id="ARBA00022448"/>
    </source>
</evidence>